<dbReference type="GO" id="GO:0005886">
    <property type="term" value="C:plasma membrane"/>
    <property type="evidence" value="ECO:0007669"/>
    <property type="project" value="UniProtKB-SubCell"/>
</dbReference>
<dbReference type="EMBL" id="KZ990680">
    <property type="protein sequence ID" value="RKP23798.1"/>
    <property type="molecule type" value="Genomic_DNA"/>
</dbReference>
<evidence type="ECO:0000256" key="1">
    <source>
        <dbReference type="ARBA" id="ARBA00004651"/>
    </source>
</evidence>
<feature type="transmembrane region" description="Helical" evidence="8">
    <location>
        <begin position="35"/>
        <end position="53"/>
    </location>
</feature>
<dbReference type="Proteomes" id="UP000278143">
    <property type="component" value="Unassembled WGS sequence"/>
</dbReference>
<evidence type="ECO:0000313" key="10">
    <source>
        <dbReference type="Proteomes" id="UP000278143"/>
    </source>
</evidence>
<protein>
    <submittedName>
        <fullName evidence="9">Bestrophin/UPF0187</fullName>
    </submittedName>
</protein>
<keyword evidence="6" id="KW-0406">Ion transport</keyword>
<evidence type="ECO:0000256" key="4">
    <source>
        <dbReference type="ARBA" id="ARBA00022692"/>
    </source>
</evidence>
<keyword evidence="4 8" id="KW-0812">Transmembrane</keyword>
<accession>A0A4P9YVG2</accession>
<evidence type="ECO:0000256" key="2">
    <source>
        <dbReference type="ARBA" id="ARBA00022448"/>
    </source>
</evidence>
<evidence type="ECO:0000256" key="5">
    <source>
        <dbReference type="ARBA" id="ARBA00022989"/>
    </source>
</evidence>
<keyword evidence="5 8" id="KW-1133">Transmembrane helix</keyword>
<keyword evidence="7 8" id="KW-0472">Membrane</keyword>
<proteinExistence type="predicted"/>
<feature type="non-terminal residue" evidence="9">
    <location>
        <position position="89"/>
    </location>
</feature>
<evidence type="ECO:0000313" key="9">
    <source>
        <dbReference type="EMBL" id="RKP23798.1"/>
    </source>
</evidence>
<evidence type="ECO:0000256" key="7">
    <source>
        <dbReference type="ARBA" id="ARBA00023136"/>
    </source>
</evidence>
<evidence type="ECO:0000256" key="3">
    <source>
        <dbReference type="ARBA" id="ARBA00022475"/>
    </source>
</evidence>
<comment type="subcellular location">
    <subcellularLocation>
        <location evidence="1">Cell membrane</location>
        <topology evidence="1">Multi-pass membrane protein</topology>
    </subcellularLocation>
</comment>
<reference evidence="10" key="1">
    <citation type="journal article" date="2018" name="Nat. Microbiol.">
        <title>Leveraging single-cell genomics to expand the fungal tree of life.</title>
        <authorList>
            <person name="Ahrendt S.R."/>
            <person name="Quandt C.A."/>
            <person name="Ciobanu D."/>
            <person name="Clum A."/>
            <person name="Salamov A."/>
            <person name="Andreopoulos B."/>
            <person name="Cheng J.F."/>
            <person name="Woyke T."/>
            <person name="Pelin A."/>
            <person name="Henrissat B."/>
            <person name="Reynolds N.K."/>
            <person name="Benny G.L."/>
            <person name="Smith M.E."/>
            <person name="James T.Y."/>
            <person name="Grigoriev I.V."/>
        </authorList>
    </citation>
    <scope>NUCLEOTIDE SEQUENCE [LARGE SCALE GENOMIC DNA]</scope>
    <source>
        <strain evidence="10">Benny S71-1</strain>
    </source>
</reference>
<evidence type="ECO:0000256" key="6">
    <source>
        <dbReference type="ARBA" id="ARBA00023065"/>
    </source>
</evidence>
<organism evidence="9 10">
    <name type="scientific">Syncephalis pseudoplumigaleata</name>
    <dbReference type="NCBI Taxonomy" id="1712513"/>
    <lineage>
        <taxon>Eukaryota</taxon>
        <taxon>Fungi</taxon>
        <taxon>Fungi incertae sedis</taxon>
        <taxon>Zoopagomycota</taxon>
        <taxon>Zoopagomycotina</taxon>
        <taxon>Zoopagomycetes</taxon>
        <taxon>Zoopagales</taxon>
        <taxon>Piptocephalidaceae</taxon>
        <taxon>Syncephalis</taxon>
    </lineage>
</organism>
<feature type="transmembrane region" description="Helical" evidence="8">
    <location>
        <begin position="12"/>
        <end position="29"/>
    </location>
</feature>
<sequence length="89" mass="10066">ERILRTPIPLAYSIHLAQCIWVFCLALPFQLAGTLGWVTIPVSALVAFVFIGIKSIGEEIENPFGYDSNDLPLDEFCRVVRREIEMITQ</sequence>
<feature type="non-terminal residue" evidence="9">
    <location>
        <position position="1"/>
    </location>
</feature>
<evidence type="ECO:0000256" key="8">
    <source>
        <dbReference type="SAM" id="Phobius"/>
    </source>
</evidence>
<keyword evidence="3" id="KW-1003">Cell membrane</keyword>
<dbReference type="OrthoDB" id="1368at2759"/>
<keyword evidence="2" id="KW-0813">Transport</keyword>
<dbReference type="PANTHER" id="PTHR33281">
    <property type="entry name" value="UPF0187 PROTEIN YNEE"/>
    <property type="match status" value="1"/>
</dbReference>
<dbReference type="Pfam" id="PF25539">
    <property type="entry name" value="Bestrophin_2"/>
    <property type="match status" value="1"/>
</dbReference>
<gene>
    <name evidence="9" type="ORF">SYNPS1DRAFT_3607</name>
</gene>
<keyword evidence="10" id="KW-1185">Reference proteome</keyword>
<dbReference type="InterPro" id="IPR044669">
    <property type="entry name" value="YneE/VCCN1/2-like"/>
</dbReference>
<name>A0A4P9YVG2_9FUNG</name>
<dbReference type="AlphaFoldDB" id="A0A4P9YVG2"/>
<dbReference type="PANTHER" id="PTHR33281:SF19">
    <property type="entry name" value="VOLTAGE-DEPENDENT ANION CHANNEL-FORMING PROTEIN YNEE"/>
    <property type="match status" value="1"/>
</dbReference>
<dbReference type="GO" id="GO:0005254">
    <property type="term" value="F:chloride channel activity"/>
    <property type="evidence" value="ECO:0007669"/>
    <property type="project" value="InterPro"/>
</dbReference>